<evidence type="ECO:0000256" key="1">
    <source>
        <dbReference type="SAM" id="Phobius"/>
    </source>
</evidence>
<dbReference type="EMBL" id="JACSEA010000002">
    <property type="protein sequence ID" value="KAF7408286.1"/>
    <property type="molecule type" value="Genomic_DNA"/>
</dbReference>
<protein>
    <submittedName>
        <fullName evidence="2">Uncharacterized protein</fullName>
    </submittedName>
</protein>
<sequence length="79" mass="9017">MGTRSLNSNVKYLCSQGRKQGICGIYGLTLIVLDMWAIVKPIENELNEPVKAILACRLSKVTRDIRSKDRDENHDRRSE</sequence>
<gene>
    <name evidence="2" type="ORF">HZH66_002823</name>
</gene>
<feature type="transmembrane region" description="Helical" evidence="1">
    <location>
        <begin position="21"/>
        <end position="39"/>
    </location>
</feature>
<organism evidence="2 3">
    <name type="scientific">Vespula vulgaris</name>
    <name type="common">Yellow jacket</name>
    <name type="synonym">Wasp</name>
    <dbReference type="NCBI Taxonomy" id="7454"/>
    <lineage>
        <taxon>Eukaryota</taxon>
        <taxon>Metazoa</taxon>
        <taxon>Ecdysozoa</taxon>
        <taxon>Arthropoda</taxon>
        <taxon>Hexapoda</taxon>
        <taxon>Insecta</taxon>
        <taxon>Pterygota</taxon>
        <taxon>Neoptera</taxon>
        <taxon>Endopterygota</taxon>
        <taxon>Hymenoptera</taxon>
        <taxon>Apocrita</taxon>
        <taxon>Aculeata</taxon>
        <taxon>Vespoidea</taxon>
        <taxon>Vespidae</taxon>
        <taxon>Vespinae</taxon>
        <taxon>Vespula</taxon>
    </lineage>
</organism>
<dbReference type="AlphaFoldDB" id="A0A834KQF6"/>
<proteinExistence type="predicted"/>
<keyword evidence="1" id="KW-0472">Membrane</keyword>
<evidence type="ECO:0000313" key="2">
    <source>
        <dbReference type="EMBL" id="KAF7408286.1"/>
    </source>
</evidence>
<accession>A0A834KQF6</accession>
<dbReference type="Proteomes" id="UP000614350">
    <property type="component" value="Unassembled WGS sequence"/>
</dbReference>
<keyword evidence="3" id="KW-1185">Reference proteome</keyword>
<name>A0A834KQF6_VESVU</name>
<keyword evidence="1" id="KW-0812">Transmembrane</keyword>
<evidence type="ECO:0000313" key="3">
    <source>
        <dbReference type="Proteomes" id="UP000614350"/>
    </source>
</evidence>
<reference evidence="2" key="1">
    <citation type="journal article" date="2020" name="G3 (Bethesda)">
        <title>High-Quality Assemblies for Three Invasive Social Wasps from the &lt;i&gt;Vespula&lt;/i&gt; Genus.</title>
        <authorList>
            <person name="Harrop T.W.R."/>
            <person name="Guhlin J."/>
            <person name="McLaughlin G.M."/>
            <person name="Permina E."/>
            <person name="Stockwell P."/>
            <person name="Gilligan J."/>
            <person name="Le Lec M.F."/>
            <person name="Gruber M.A.M."/>
            <person name="Quinn O."/>
            <person name="Lovegrove M."/>
            <person name="Duncan E.J."/>
            <person name="Remnant E.J."/>
            <person name="Van Eeckhoven J."/>
            <person name="Graham B."/>
            <person name="Knapp R.A."/>
            <person name="Langford K.W."/>
            <person name="Kronenberg Z."/>
            <person name="Press M.O."/>
            <person name="Eacker S.M."/>
            <person name="Wilson-Rankin E.E."/>
            <person name="Purcell J."/>
            <person name="Lester P.J."/>
            <person name="Dearden P.K."/>
        </authorList>
    </citation>
    <scope>NUCLEOTIDE SEQUENCE</scope>
    <source>
        <strain evidence="2">Marl-1</strain>
    </source>
</reference>
<keyword evidence="1" id="KW-1133">Transmembrane helix</keyword>
<comment type="caution">
    <text evidence="2">The sequence shown here is derived from an EMBL/GenBank/DDBJ whole genome shotgun (WGS) entry which is preliminary data.</text>
</comment>